<reference evidence="2" key="1">
    <citation type="submission" date="2019-08" db="EMBL/GenBank/DDBJ databases">
        <title>Limnoglobus roseus gen. nov., sp. nov., a novel freshwater planctomycete with a giant genome from the family Gemmataceae.</title>
        <authorList>
            <person name="Kulichevskaya I.S."/>
            <person name="Naumoff D.G."/>
            <person name="Miroshnikov K."/>
            <person name="Ivanova A."/>
            <person name="Philippov D.A."/>
            <person name="Hakobyan A."/>
            <person name="Rijpstra I.C."/>
            <person name="Sinninghe Damste J.S."/>
            <person name="Liesack W."/>
            <person name="Dedysh S.N."/>
        </authorList>
    </citation>
    <scope>NUCLEOTIDE SEQUENCE [LARGE SCALE GENOMIC DNA]</scope>
    <source>
        <strain evidence="2">PX52</strain>
    </source>
</reference>
<gene>
    <name evidence="1" type="ORF">PX52LOC_02735</name>
</gene>
<dbReference type="EMBL" id="CP042425">
    <property type="protein sequence ID" value="QEL15799.1"/>
    <property type="molecule type" value="Genomic_DNA"/>
</dbReference>
<dbReference type="KEGG" id="lrs:PX52LOC_02735"/>
<protein>
    <submittedName>
        <fullName evidence="1">Uncharacterized protein</fullName>
    </submittedName>
</protein>
<organism evidence="1 2">
    <name type="scientific">Limnoglobus roseus</name>
    <dbReference type="NCBI Taxonomy" id="2598579"/>
    <lineage>
        <taxon>Bacteria</taxon>
        <taxon>Pseudomonadati</taxon>
        <taxon>Planctomycetota</taxon>
        <taxon>Planctomycetia</taxon>
        <taxon>Gemmatales</taxon>
        <taxon>Gemmataceae</taxon>
        <taxon>Limnoglobus</taxon>
    </lineage>
</organism>
<dbReference type="Proteomes" id="UP000324974">
    <property type="component" value="Chromosome"/>
</dbReference>
<proteinExistence type="predicted"/>
<evidence type="ECO:0000313" key="1">
    <source>
        <dbReference type="EMBL" id="QEL15799.1"/>
    </source>
</evidence>
<keyword evidence="2" id="KW-1185">Reference proteome</keyword>
<dbReference type="AlphaFoldDB" id="A0A5C1A8W8"/>
<accession>A0A5C1A8W8</accession>
<name>A0A5C1A8W8_9BACT</name>
<evidence type="ECO:0000313" key="2">
    <source>
        <dbReference type="Proteomes" id="UP000324974"/>
    </source>
</evidence>
<dbReference type="RefSeq" id="WP_149110578.1">
    <property type="nucleotide sequence ID" value="NZ_CP042425.1"/>
</dbReference>
<sequence>MTPAERQRKSRDKYRELHKPKSRKEEFFRKIVDLINLYSLLMPPDDLYDAVNEVEKKVHGGSKPGWSYALWLRTSYNQKHLEEVAELKRQRELNPLTNEEKGEMLYKLLEALHPQS</sequence>